<evidence type="ECO:0000313" key="2">
    <source>
        <dbReference type="EMBL" id="WAS99234.1"/>
    </source>
</evidence>
<dbReference type="EMBL" id="CP114040">
    <property type="protein sequence ID" value="WAS99234.1"/>
    <property type="molecule type" value="Genomic_DNA"/>
</dbReference>
<evidence type="ECO:0000313" key="3">
    <source>
        <dbReference type="Proteomes" id="UP001164459"/>
    </source>
</evidence>
<organism evidence="2 3">
    <name type="scientific">Nannocystis punicea</name>
    <dbReference type="NCBI Taxonomy" id="2995304"/>
    <lineage>
        <taxon>Bacteria</taxon>
        <taxon>Pseudomonadati</taxon>
        <taxon>Myxococcota</taxon>
        <taxon>Polyangia</taxon>
        <taxon>Nannocystales</taxon>
        <taxon>Nannocystaceae</taxon>
        <taxon>Nannocystis</taxon>
    </lineage>
</organism>
<gene>
    <name evidence="2" type="ORF">O0S08_24155</name>
</gene>
<dbReference type="Proteomes" id="UP001164459">
    <property type="component" value="Chromosome"/>
</dbReference>
<reference evidence="2" key="1">
    <citation type="submission" date="2022-11" db="EMBL/GenBank/DDBJ databases">
        <title>Minimal conservation of predation-associated metabolite biosynthetic gene clusters underscores biosynthetic potential of Myxococcota including descriptions for ten novel species: Archangium lansinium sp. nov., Myxococcus landrumus sp. nov., Nannocystis bai.</title>
        <authorList>
            <person name="Ahearne A."/>
            <person name="Stevens C."/>
            <person name="Dowd S."/>
        </authorList>
    </citation>
    <scope>NUCLEOTIDE SEQUENCE</scope>
    <source>
        <strain evidence="2">Fl3</strain>
    </source>
</reference>
<accession>A0ABY7HK34</accession>
<sequence length="560" mass="57200">MVRRTLLSVAVLAACAGDFDQLLQQGGAYPISDGTSGSTADDPSPASTTADTTASTADASATIGEATSGSASATDGGTASDGATGTTTDDGKALPVNVEVFLTPTSVDKVGEVQVMVSTSRPVATIDVFDGDVPLALGATPGDPVCVFEVTSDNVPGDGTHTIRAVAHAADGVSGQAEKDLTIDVAPGGIDVWPPYVQVGPINGFTSATLLDDAAIAAAGFYETQQGLEAVAVKIDGATGKLEAGPVALGKVALASAGSGPAIAASDDGAVFVASTQLGPMWAVSKVWLDKPLSFEWKATGDLKTKALAVTVAGPFVIVVGALEVSPGTHDLRVWWLAAEDGALLHEAPFAASLADDPPNKLDEIGRGVAIVGDEVIVVGERMIWGDDNKTYRRAVVLRYSLAGELLDEWTSPGEILAEDGAMGVAPLRGGGFVTVGWGRNLFTIRQVMTRWFSAAGQAGPVRVEPTPGNDAIGYAIGEDREGKIIIAGSRKQPATDTDAWIFAIPGPLGAHAWDVVRNGPGQGPDDAAGLAIGPWGHVSVVGSEFSDLQPRAFALRLYP</sequence>
<proteinExistence type="predicted"/>
<dbReference type="PROSITE" id="PS51257">
    <property type="entry name" value="PROKAR_LIPOPROTEIN"/>
    <property type="match status" value="1"/>
</dbReference>
<evidence type="ECO:0000256" key="1">
    <source>
        <dbReference type="SAM" id="MobiDB-lite"/>
    </source>
</evidence>
<protein>
    <submittedName>
        <fullName evidence="2">Uncharacterized protein</fullName>
    </submittedName>
</protein>
<keyword evidence="3" id="KW-1185">Reference proteome</keyword>
<feature type="compositionally biased region" description="Low complexity" evidence="1">
    <location>
        <begin position="38"/>
        <end position="88"/>
    </location>
</feature>
<feature type="region of interest" description="Disordered" evidence="1">
    <location>
        <begin position="33"/>
        <end position="91"/>
    </location>
</feature>
<name>A0ABY7HK34_9BACT</name>
<dbReference type="RefSeq" id="WP_269041595.1">
    <property type="nucleotide sequence ID" value="NZ_CP114040.1"/>
</dbReference>